<dbReference type="NCBIfam" id="NF006377">
    <property type="entry name" value="PRK08611.1"/>
    <property type="match status" value="1"/>
</dbReference>
<keyword evidence="7" id="KW-0670">Pyruvate</keyword>
<dbReference type="InterPro" id="IPR029035">
    <property type="entry name" value="DHS-like_NAD/FAD-binding_dom"/>
</dbReference>
<keyword evidence="2 3" id="KW-0786">Thiamine pyrophosphate</keyword>
<evidence type="ECO:0000256" key="2">
    <source>
        <dbReference type="ARBA" id="ARBA00023052"/>
    </source>
</evidence>
<dbReference type="InterPro" id="IPR012000">
    <property type="entry name" value="Thiamin_PyroP_enz_cen_dom"/>
</dbReference>
<evidence type="ECO:0000313" key="8">
    <source>
        <dbReference type="Proteomes" id="UP000198860"/>
    </source>
</evidence>
<dbReference type="SUPFAM" id="SSF52518">
    <property type="entry name" value="Thiamin diphosphate-binding fold (THDP-binding)"/>
    <property type="match status" value="2"/>
</dbReference>
<dbReference type="GO" id="GO:0003824">
    <property type="term" value="F:catalytic activity"/>
    <property type="evidence" value="ECO:0007669"/>
    <property type="project" value="InterPro"/>
</dbReference>
<dbReference type="Gene3D" id="3.40.50.1220">
    <property type="entry name" value="TPP-binding domain"/>
    <property type="match status" value="1"/>
</dbReference>
<dbReference type="InterPro" id="IPR011766">
    <property type="entry name" value="TPP_enzyme_TPP-bd"/>
</dbReference>
<dbReference type="Gene3D" id="3.40.50.970">
    <property type="match status" value="2"/>
</dbReference>
<evidence type="ECO:0000259" key="6">
    <source>
        <dbReference type="Pfam" id="PF02776"/>
    </source>
</evidence>
<dbReference type="InterPro" id="IPR047210">
    <property type="entry name" value="TPP_PYR_POXB-like"/>
</dbReference>
<evidence type="ECO:0000313" key="7">
    <source>
        <dbReference type="EMBL" id="SDP04942.1"/>
    </source>
</evidence>
<dbReference type="SUPFAM" id="SSF52467">
    <property type="entry name" value="DHS-like NAD/FAD-binding domain"/>
    <property type="match status" value="1"/>
</dbReference>
<evidence type="ECO:0000256" key="3">
    <source>
        <dbReference type="RuleBase" id="RU362132"/>
    </source>
</evidence>
<organism evidence="7 8">
    <name type="scientific">Halobacillus aidingensis</name>
    <dbReference type="NCBI Taxonomy" id="240303"/>
    <lineage>
        <taxon>Bacteria</taxon>
        <taxon>Bacillati</taxon>
        <taxon>Bacillota</taxon>
        <taxon>Bacilli</taxon>
        <taxon>Bacillales</taxon>
        <taxon>Bacillaceae</taxon>
        <taxon>Halobacillus</taxon>
    </lineage>
</organism>
<dbReference type="STRING" id="240303.SAMN05421677_11128"/>
<evidence type="ECO:0000259" key="4">
    <source>
        <dbReference type="Pfam" id="PF00205"/>
    </source>
</evidence>
<evidence type="ECO:0000259" key="5">
    <source>
        <dbReference type="Pfam" id="PF02775"/>
    </source>
</evidence>
<dbReference type="AlphaFoldDB" id="A0A1H0PIM3"/>
<dbReference type="InterPro" id="IPR012001">
    <property type="entry name" value="Thiamin_PyroP_enz_TPP-bd_dom"/>
</dbReference>
<dbReference type="Pfam" id="PF02775">
    <property type="entry name" value="TPP_enzyme_C"/>
    <property type="match status" value="1"/>
</dbReference>
<name>A0A1H0PIM3_HALAD</name>
<dbReference type="PROSITE" id="PS00187">
    <property type="entry name" value="TPP_ENZYMES"/>
    <property type="match status" value="1"/>
</dbReference>
<dbReference type="Proteomes" id="UP000198860">
    <property type="component" value="Unassembled WGS sequence"/>
</dbReference>
<accession>A0A1H0PIM3</accession>
<sequence>MIWMFNKRTGEVMTQQLINWGVDHIYGMPGDSINELIDDLRKRQDEIEFIQVRHEETGALSAAAYAKLTGKLGVTAAIAGPGAVHLLNGLYDAKADSAPVLAIVGQVHSEEVGTGAFQEINLERMFDDVAVFNRRAETEAQLPDLLDQAIKEAYAHKGVSVLIVPDDLFAAKQTDEVRLTSGDYYRPEIFPSQNQLNEAREMIEKAEKPIILAGQGTRNAPNELIDFAESIKAPIILSLLAKGVIPDNHPYCLGQHGQIGTKPAYHAMKETDLLILVGTQFPYRDFLPDEVTAIQIDNKPENLGKYYPIEVGLAGDSKETLAALTKLTASVEKREYLEYYQEKMNDWRIALQEEKRSTENPLHAPQVMYELEKHMEPGAIISGDVGNVTVWLSRFLHLVNQKFVLSGWLATMGSGLPGAIAAKKAYPDKQVIGVSGDGGFSMVMHDFVTAVKYDLPIKMIVLNNSKIGMIKYEQEQMGHLNYATNLGEVDFAKFAEACGGEGYRIESYEELSTKMKQAFVSEKPVLIDVVIEDQAPLPGKIDYQSAVNFSKYIVKEFFESGNLDLPDMKKALKRLT</sequence>
<protein>
    <submittedName>
        <fullName evidence="7">Pyruvate oxidase</fullName>
    </submittedName>
</protein>
<dbReference type="EMBL" id="FNIZ01000011">
    <property type="protein sequence ID" value="SDP04942.1"/>
    <property type="molecule type" value="Genomic_DNA"/>
</dbReference>
<dbReference type="PANTHER" id="PTHR42981:SF2">
    <property type="entry name" value="PYRUVATE DEHYDROGENASE [UBIQUINONE]"/>
    <property type="match status" value="1"/>
</dbReference>
<dbReference type="CDD" id="cd07039">
    <property type="entry name" value="TPP_PYR_POX"/>
    <property type="match status" value="1"/>
</dbReference>
<dbReference type="InterPro" id="IPR000399">
    <property type="entry name" value="TPP-bd_CS"/>
</dbReference>
<comment type="similarity">
    <text evidence="1 3">Belongs to the TPP enzyme family.</text>
</comment>
<evidence type="ECO:0000256" key="1">
    <source>
        <dbReference type="ARBA" id="ARBA00007812"/>
    </source>
</evidence>
<feature type="domain" description="Thiamine pyrophosphate enzyme central" evidence="4">
    <location>
        <begin position="196"/>
        <end position="324"/>
    </location>
</feature>
<dbReference type="PANTHER" id="PTHR42981">
    <property type="entry name" value="PYRUVATE DEHYDROGENASE [UBIQUINONE]"/>
    <property type="match status" value="1"/>
</dbReference>
<dbReference type="Pfam" id="PF00205">
    <property type="entry name" value="TPP_enzyme_M"/>
    <property type="match status" value="1"/>
</dbReference>
<dbReference type="CDD" id="cd02014">
    <property type="entry name" value="TPP_POX"/>
    <property type="match status" value="1"/>
</dbReference>
<keyword evidence="8" id="KW-1185">Reference proteome</keyword>
<dbReference type="InterPro" id="IPR029061">
    <property type="entry name" value="THDP-binding"/>
</dbReference>
<dbReference type="GO" id="GO:0030976">
    <property type="term" value="F:thiamine pyrophosphate binding"/>
    <property type="evidence" value="ECO:0007669"/>
    <property type="project" value="InterPro"/>
</dbReference>
<feature type="domain" description="Thiamine pyrophosphate enzyme TPP-binding" evidence="5">
    <location>
        <begin position="384"/>
        <end position="529"/>
    </location>
</feature>
<proteinExistence type="inferred from homology"/>
<dbReference type="InterPro" id="IPR047212">
    <property type="entry name" value="TPP_POXB-like"/>
</dbReference>
<feature type="domain" description="Thiamine pyrophosphate enzyme N-terminal TPP-binding" evidence="6">
    <location>
        <begin position="8"/>
        <end position="122"/>
    </location>
</feature>
<dbReference type="InterPro" id="IPR047211">
    <property type="entry name" value="POXB-like"/>
</dbReference>
<reference evidence="8" key="1">
    <citation type="submission" date="2016-10" db="EMBL/GenBank/DDBJ databases">
        <authorList>
            <person name="Varghese N."/>
            <person name="Submissions S."/>
        </authorList>
    </citation>
    <scope>NUCLEOTIDE SEQUENCE [LARGE SCALE GENOMIC DNA]</scope>
    <source>
        <strain evidence="8">CGMCC 1.3703</strain>
    </source>
</reference>
<dbReference type="Pfam" id="PF02776">
    <property type="entry name" value="TPP_enzyme_N"/>
    <property type="match status" value="1"/>
</dbReference>
<dbReference type="GO" id="GO:0000287">
    <property type="term" value="F:magnesium ion binding"/>
    <property type="evidence" value="ECO:0007669"/>
    <property type="project" value="InterPro"/>
</dbReference>
<gene>
    <name evidence="7" type="ORF">SAMN05421677_11128</name>
</gene>